<reference evidence="2" key="1">
    <citation type="journal article" date="2019" name="Int. J. Syst. Evol. Microbiol.">
        <title>The Global Catalogue of Microorganisms (GCM) 10K type strain sequencing project: providing services to taxonomists for standard genome sequencing and annotation.</title>
        <authorList>
            <consortium name="The Broad Institute Genomics Platform"/>
            <consortium name="The Broad Institute Genome Sequencing Center for Infectious Disease"/>
            <person name="Wu L."/>
            <person name="Ma J."/>
        </authorList>
    </citation>
    <scope>NUCLEOTIDE SEQUENCE [LARGE SCALE GENOMIC DNA]</scope>
    <source>
        <strain evidence="2">KCTC 42585</strain>
    </source>
</reference>
<dbReference type="EMBL" id="JBHULT010000011">
    <property type="protein sequence ID" value="MFD2518858.1"/>
    <property type="molecule type" value="Genomic_DNA"/>
</dbReference>
<proteinExistence type="predicted"/>
<evidence type="ECO:0008006" key="3">
    <source>
        <dbReference type="Google" id="ProtNLM"/>
    </source>
</evidence>
<dbReference type="RefSeq" id="WP_380753810.1">
    <property type="nucleotide sequence ID" value="NZ_JBHULT010000011.1"/>
</dbReference>
<comment type="caution">
    <text evidence="1">The sequence shown here is derived from an EMBL/GenBank/DDBJ whole genome shotgun (WGS) entry which is preliminary data.</text>
</comment>
<gene>
    <name evidence="1" type="ORF">ACFSTG_13205</name>
</gene>
<keyword evidence="2" id="KW-1185">Reference proteome</keyword>
<dbReference type="Proteomes" id="UP001597468">
    <property type="component" value="Unassembled WGS sequence"/>
</dbReference>
<accession>A0ABW5IZJ1</accession>
<organism evidence="1 2">
    <name type="scientific">Salinimicrobium flavum</name>
    <dbReference type="NCBI Taxonomy" id="1737065"/>
    <lineage>
        <taxon>Bacteria</taxon>
        <taxon>Pseudomonadati</taxon>
        <taxon>Bacteroidota</taxon>
        <taxon>Flavobacteriia</taxon>
        <taxon>Flavobacteriales</taxon>
        <taxon>Flavobacteriaceae</taxon>
        <taxon>Salinimicrobium</taxon>
    </lineage>
</organism>
<name>A0ABW5IZJ1_9FLAO</name>
<evidence type="ECO:0000313" key="2">
    <source>
        <dbReference type="Proteomes" id="UP001597468"/>
    </source>
</evidence>
<sequence length="125" mass="14631">MANPSNIVDLDFTTLQFFEDYVISRLKEDIVFDVPQVAELVEVCTNHYGKKEFVYISKREYNYNVNPTIYFKLEQAKFLKGIAVVSQKASSLNMAHFEKNFSKVPYEVFLELEDAMEWAKKRLGK</sequence>
<evidence type="ECO:0000313" key="1">
    <source>
        <dbReference type="EMBL" id="MFD2518858.1"/>
    </source>
</evidence>
<protein>
    <recommendedName>
        <fullName evidence="3">SpoIIAA-like</fullName>
    </recommendedName>
</protein>